<protein>
    <submittedName>
        <fullName evidence="1">Uncharacterized protein</fullName>
    </submittedName>
</protein>
<dbReference type="EMBL" id="MN234166">
    <property type="protein sequence ID" value="QFG08582.1"/>
    <property type="molecule type" value="Genomic_DNA"/>
</dbReference>
<reference evidence="1 2" key="1">
    <citation type="submission" date="2019-07" db="EMBL/GenBank/DDBJ databases">
        <authorList>
            <person name="Stoner T.H."/>
            <person name="Garlena R.A."/>
            <person name="Russell D.A."/>
            <person name="Pope W.H."/>
            <person name="Jacobs-Sera D."/>
            <person name="Hatfull G.F."/>
        </authorList>
    </citation>
    <scope>NUCLEOTIDE SEQUENCE [LARGE SCALE GENOMIC DNA]</scope>
</reference>
<gene>
    <name evidence="1" type="primary">21</name>
    <name evidence="1" type="ORF">PBI_ASERPROCKY_21</name>
</gene>
<name>A0A5J6TIB3_9CAUD</name>
<proteinExistence type="predicted"/>
<evidence type="ECO:0000313" key="1">
    <source>
        <dbReference type="EMBL" id="QFG08582.1"/>
    </source>
</evidence>
<evidence type="ECO:0000313" key="2">
    <source>
        <dbReference type="Proteomes" id="UP000327569"/>
    </source>
</evidence>
<organism evidence="1 2">
    <name type="scientific">Gordonia phage ASerpRocky</name>
    <dbReference type="NCBI Taxonomy" id="2599841"/>
    <lineage>
        <taxon>Viruses</taxon>
        <taxon>Duplodnaviria</taxon>
        <taxon>Heunggongvirae</taxon>
        <taxon>Uroviricota</taxon>
        <taxon>Caudoviricetes</taxon>
        <taxon>Demosthenesvirus</taxon>
        <taxon>Demosthenesvirus demosthenes</taxon>
    </lineage>
</organism>
<sequence length="164" mass="18430">MMPSIEDPGDTFFPYNAIRVIELRIADLVAPDLNFQRRRVHVGDPDQTVATVPVDAQVSNREIGRVGPSTTEYTIYIQSLIIDSDIERGLRTHSFFAKKLRDVLAWDRLLHVALGQLTSVMGPVTESTTEVRIGGQLFHNVEDDGNMYWLSTADLTIITEQRSS</sequence>
<accession>A0A5J6TIB3</accession>
<dbReference type="Proteomes" id="UP000327569">
    <property type="component" value="Segment"/>
</dbReference>